<dbReference type="Gene3D" id="1.20.1250.20">
    <property type="entry name" value="MFS general substrate transporter like domains"/>
    <property type="match status" value="1"/>
</dbReference>
<feature type="transmembrane region" description="Helical" evidence="6">
    <location>
        <begin position="248"/>
        <end position="269"/>
    </location>
</feature>
<evidence type="ECO:0000313" key="8">
    <source>
        <dbReference type="EMBL" id="MCI0129489.1"/>
    </source>
</evidence>
<keyword evidence="4 6" id="KW-1133">Transmembrane helix</keyword>
<evidence type="ECO:0000256" key="6">
    <source>
        <dbReference type="SAM" id="Phobius"/>
    </source>
</evidence>
<dbReference type="PANTHER" id="PTHR23513:SF6">
    <property type="entry name" value="MAJOR FACILITATOR SUPERFAMILY ASSOCIATED DOMAIN-CONTAINING PROTEIN"/>
    <property type="match status" value="1"/>
</dbReference>
<reference evidence="8" key="1">
    <citation type="submission" date="2022-03" db="EMBL/GenBank/DDBJ databases">
        <title>The complete genome sequence of a Methyloterrigena soli.</title>
        <authorList>
            <person name="Zi Z."/>
        </authorList>
    </citation>
    <scope>NUCLEOTIDE SEQUENCE</scope>
    <source>
        <strain evidence="8">M48</strain>
    </source>
</reference>
<proteinExistence type="predicted"/>
<gene>
    <name evidence="8" type="ORF">ML536_21855</name>
</gene>
<dbReference type="InterPro" id="IPR011701">
    <property type="entry name" value="MFS"/>
</dbReference>
<keyword evidence="3 6" id="KW-0812">Transmembrane</keyword>
<dbReference type="Proteomes" id="UP001156140">
    <property type="component" value="Unassembled WGS sequence"/>
</dbReference>
<dbReference type="PROSITE" id="PS50850">
    <property type="entry name" value="MFS"/>
    <property type="match status" value="1"/>
</dbReference>
<feature type="domain" description="Major facilitator superfamily (MFS) profile" evidence="7">
    <location>
        <begin position="1"/>
        <end position="395"/>
    </location>
</feature>
<evidence type="ECO:0000259" key="7">
    <source>
        <dbReference type="PROSITE" id="PS50850"/>
    </source>
</evidence>
<keyword evidence="9" id="KW-1185">Reference proteome</keyword>
<dbReference type="AlphaFoldDB" id="A0AA41QT33"/>
<evidence type="ECO:0000256" key="4">
    <source>
        <dbReference type="ARBA" id="ARBA00022989"/>
    </source>
</evidence>
<sequence length="403" mass="41738">MQPNSPAKPLLWSTLAAQFSEQIALAAGPIAVVVMLGGGATDTGFVQMVQTLPFLLLSLPVGVLVDRLSRRRLMIWAEVLRGATLGLIMLALATNLLTVPLLAALGFVGTVGTLIFSVAAPALLPMIVRPAELPVVNRWLELARSAAFVAGPPLGGALVGWTGASLAFLVAMSASIGSLLLVSRLPEPVAIARPRRHFLQEVVEGCRFVAGDSLLLPIAATASLFNVGWFILQAVFVVFLINHLGADAAMVGLVFGVYGIGMIAGAFLAKPLAQYLPLGVLIAVGPLGGFIGSLLVLTSVAVPSLPLIGLAFFCFGFGPILWTINTTSLRQVITPQPMLGRVSALLTLATSGARPIGAGIGLLIASLSGPEACLTASAFCFLLQLLIIVVSPAARLRDLPAPV</sequence>
<dbReference type="InterPro" id="IPR020846">
    <property type="entry name" value="MFS_dom"/>
</dbReference>
<evidence type="ECO:0000256" key="1">
    <source>
        <dbReference type="ARBA" id="ARBA00004651"/>
    </source>
</evidence>
<name>A0AA41QT33_9HYPH</name>
<organism evidence="8 9">
    <name type="scientific">Paradevosia shaoguanensis</name>
    <dbReference type="NCBI Taxonomy" id="1335043"/>
    <lineage>
        <taxon>Bacteria</taxon>
        <taxon>Pseudomonadati</taxon>
        <taxon>Pseudomonadota</taxon>
        <taxon>Alphaproteobacteria</taxon>
        <taxon>Hyphomicrobiales</taxon>
        <taxon>Devosiaceae</taxon>
        <taxon>Paradevosia</taxon>
    </lineage>
</organism>
<dbReference type="SUPFAM" id="SSF103473">
    <property type="entry name" value="MFS general substrate transporter"/>
    <property type="match status" value="1"/>
</dbReference>
<feature type="transmembrane region" description="Helical" evidence="6">
    <location>
        <begin position="344"/>
        <end position="365"/>
    </location>
</feature>
<keyword evidence="2" id="KW-1003">Cell membrane</keyword>
<dbReference type="EMBL" id="JALAZD010000005">
    <property type="protein sequence ID" value="MCI0129489.1"/>
    <property type="molecule type" value="Genomic_DNA"/>
</dbReference>
<dbReference type="GO" id="GO:0022857">
    <property type="term" value="F:transmembrane transporter activity"/>
    <property type="evidence" value="ECO:0007669"/>
    <property type="project" value="InterPro"/>
</dbReference>
<feature type="transmembrane region" description="Helical" evidence="6">
    <location>
        <begin position="45"/>
        <end position="66"/>
    </location>
</feature>
<feature type="transmembrane region" description="Helical" evidence="6">
    <location>
        <begin position="218"/>
        <end position="241"/>
    </location>
</feature>
<dbReference type="InterPro" id="IPR036259">
    <property type="entry name" value="MFS_trans_sf"/>
</dbReference>
<keyword evidence="5 6" id="KW-0472">Membrane</keyword>
<accession>A0AA41QT33</accession>
<evidence type="ECO:0000256" key="3">
    <source>
        <dbReference type="ARBA" id="ARBA00022692"/>
    </source>
</evidence>
<dbReference type="RefSeq" id="WP_281737353.1">
    <property type="nucleotide sequence ID" value="NZ_JAKETQ010000005.1"/>
</dbReference>
<comment type="caution">
    <text evidence="8">The sequence shown here is derived from an EMBL/GenBank/DDBJ whole genome shotgun (WGS) entry which is preliminary data.</text>
</comment>
<protein>
    <submittedName>
        <fullName evidence="8">MFS transporter</fullName>
    </submittedName>
</protein>
<evidence type="ECO:0000256" key="5">
    <source>
        <dbReference type="ARBA" id="ARBA00023136"/>
    </source>
</evidence>
<feature type="transmembrane region" description="Helical" evidence="6">
    <location>
        <begin position="275"/>
        <end position="297"/>
    </location>
</feature>
<dbReference type="CDD" id="cd06173">
    <property type="entry name" value="MFS_MefA_like"/>
    <property type="match status" value="1"/>
</dbReference>
<evidence type="ECO:0000256" key="2">
    <source>
        <dbReference type="ARBA" id="ARBA00022475"/>
    </source>
</evidence>
<evidence type="ECO:0000313" key="9">
    <source>
        <dbReference type="Proteomes" id="UP001156140"/>
    </source>
</evidence>
<comment type="subcellular location">
    <subcellularLocation>
        <location evidence="1">Cell membrane</location>
        <topology evidence="1">Multi-pass membrane protein</topology>
    </subcellularLocation>
</comment>
<dbReference type="Pfam" id="PF07690">
    <property type="entry name" value="MFS_1"/>
    <property type="match status" value="1"/>
</dbReference>
<feature type="transmembrane region" description="Helical" evidence="6">
    <location>
        <begin position="372"/>
        <end position="394"/>
    </location>
</feature>
<feature type="transmembrane region" description="Helical" evidence="6">
    <location>
        <begin position="304"/>
        <end position="324"/>
    </location>
</feature>
<dbReference type="PANTHER" id="PTHR23513">
    <property type="entry name" value="INTEGRAL MEMBRANE EFFLUX PROTEIN-RELATED"/>
    <property type="match status" value="1"/>
</dbReference>
<dbReference type="GO" id="GO:0005886">
    <property type="term" value="C:plasma membrane"/>
    <property type="evidence" value="ECO:0007669"/>
    <property type="project" value="UniProtKB-SubCell"/>
</dbReference>